<evidence type="ECO:0000313" key="1">
    <source>
        <dbReference type="EMBL" id="GEM47952.1"/>
    </source>
</evidence>
<comment type="caution">
    <text evidence="1">The sequence shown here is derived from an EMBL/GenBank/DDBJ whole genome shotgun (WGS) entry which is preliminary data.</text>
</comment>
<name>A0A511N527_DEIC1</name>
<sequence length="59" mass="6801">MGWSRMPLLRGKFITTSSLELLPFLNMVTKTTATENRAFRENTPFPELNITINAKSNWN</sequence>
<reference evidence="1 2" key="1">
    <citation type="submission" date="2019-07" db="EMBL/GenBank/DDBJ databases">
        <title>Whole genome shotgun sequence of Deinococcus cellulosilyticus NBRC 106333.</title>
        <authorList>
            <person name="Hosoyama A."/>
            <person name="Uohara A."/>
            <person name="Ohji S."/>
            <person name="Ichikawa N."/>
        </authorList>
    </citation>
    <scope>NUCLEOTIDE SEQUENCE [LARGE SCALE GENOMIC DNA]</scope>
    <source>
        <strain evidence="1 2">NBRC 106333</strain>
    </source>
</reference>
<organism evidence="1 2">
    <name type="scientific">Deinococcus cellulosilyticus (strain DSM 18568 / NBRC 106333 / KACC 11606 / 5516J-15)</name>
    <dbReference type="NCBI Taxonomy" id="1223518"/>
    <lineage>
        <taxon>Bacteria</taxon>
        <taxon>Thermotogati</taxon>
        <taxon>Deinococcota</taxon>
        <taxon>Deinococci</taxon>
        <taxon>Deinococcales</taxon>
        <taxon>Deinococcaceae</taxon>
        <taxon>Deinococcus</taxon>
    </lineage>
</organism>
<protein>
    <submittedName>
        <fullName evidence="1">Uncharacterized protein</fullName>
    </submittedName>
</protein>
<gene>
    <name evidence="1" type="ORF">DC3_35870</name>
</gene>
<dbReference type="AlphaFoldDB" id="A0A511N527"/>
<evidence type="ECO:0000313" key="2">
    <source>
        <dbReference type="Proteomes" id="UP000321306"/>
    </source>
</evidence>
<dbReference type="Proteomes" id="UP000321306">
    <property type="component" value="Unassembled WGS sequence"/>
</dbReference>
<proteinExistence type="predicted"/>
<keyword evidence="2" id="KW-1185">Reference proteome</keyword>
<accession>A0A511N527</accession>
<dbReference type="EMBL" id="BJXB01000016">
    <property type="protein sequence ID" value="GEM47952.1"/>
    <property type="molecule type" value="Genomic_DNA"/>
</dbReference>